<evidence type="ECO:0000313" key="5">
    <source>
        <dbReference type="WBParaSite" id="TMUE_1000003829.1"/>
    </source>
</evidence>
<dbReference type="Gene3D" id="3.90.1300.10">
    <property type="entry name" value="Amidase signature (AS) domain"/>
    <property type="match status" value="1"/>
</dbReference>
<evidence type="ECO:0000313" key="4">
    <source>
        <dbReference type="Proteomes" id="UP000046395"/>
    </source>
</evidence>
<protein>
    <submittedName>
        <fullName evidence="5">Amidase domain-containing protein</fullName>
    </submittedName>
</protein>
<feature type="active site" description="Charge relay system" evidence="2">
    <location>
        <position position="139"/>
    </location>
</feature>
<evidence type="ECO:0000256" key="1">
    <source>
        <dbReference type="ARBA" id="ARBA00009199"/>
    </source>
</evidence>
<dbReference type="AlphaFoldDB" id="A0A5S6Q9A7"/>
<feature type="active site" description="Charge relay system" evidence="2">
    <location>
        <position position="194"/>
    </location>
</feature>
<dbReference type="PIRSF" id="PIRSF001221">
    <property type="entry name" value="Amidase_fungi"/>
    <property type="match status" value="1"/>
</dbReference>
<feature type="domain" description="Amidase" evidence="3">
    <location>
        <begin position="81"/>
        <end position="156"/>
    </location>
</feature>
<comment type="similarity">
    <text evidence="1">Belongs to the amidase family.</text>
</comment>
<dbReference type="PROSITE" id="PS00571">
    <property type="entry name" value="AMIDASES"/>
    <property type="match status" value="1"/>
</dbReference>
<dbReference type="InterPro" id="IPR023631">
    <property type="entry name" value="Amidase_dom"/>
</dbReference>
<dbReference type="InterPro" id="IPR036928">
    <property type="entry name" value="AS_sf"/>
</dbReference>
<name>A0A5S6Q9A7_TRIMR</name>
<dbReference type="SUPFAM" id="SSF75304">
    <property type="entry name" value="Amidase signature (AS) enzymes"/>
    <property type="match status" value="1"/>
</dbReference>
<accession>A0A5S6Q9A7</accession>
<evidence type="ECO:0000259" key="3">
    <source>
        <dbReference type="Pfam" id="PF01425"/>
    </source>
</evidence>
<dbReference type="Pfam" id="PF01425">
    <property type="entry name" value="Amidase"/>
    <property type="match status" value="2"/>
</dbReference>
<dbReference type="STRING" id="70415.A0A5S6Q9A7"/>
<keyword evidence="4" id="KW-1185">Reference proteome</keyword>
<feature type="domain" description="Amidase" evidence="3">
    <location>
        <begin position="162"/>
        <end position="496"/>
    </location>
</feature>
<dbReference type="PANTHER" id="PTHR43372:SF4">
    <property type="entry name" value="FATTY-ACID AMIDE HYDROLASE 2"/>
    <property type="match status" value="1"/>
</dbReference>
<organism evidence="4 5">
    <name type="scientific">Trichuris muris</name>
    <name type="common">Mouse whipworm</name>
    <dbReference type="NCBI Taxonomy" id="70415"/>
    <lineage>
        <taxon>Eukaryota</taxon>
        <taxon>Metazoa</taxon>
        <taxon>Ecdysozoa</taxon>
        <taxon>Nematoda</taxon>
        <taxon>Enoplea</taxon>
        <taxon>Dorylaimia</taxon>
        <taxon>Trichinellida</taxon>
        <taxon>Trichuridae</taxon>
        <taxon>Trichuris</taxon>
    </lineage>
</organism>
<dbReference type="InterPro" id="IPR020556">
    <property type="entry name" value="Amidase_CS"/>
</dbReference>
<proteinExistence type="inferred from homology"/>
<reference evidence="5" key="1">
    <citation type="submission" date="2019-12" db="UniProtKB">
        <authorList>
            <consortium name="WormBaseParasite"/>
        </authorList>
    </citation>
    <scope>IDENTIFICATION</scope>
</reference>
<sequence length="513" mass="57730">MAHGRITIPLITYVSSQSTLKARFLRIVSQLWFHLIQRLFAIIFYFFPRACLPDTNDNLLFYSAVNLAKSIRSGTTTSETVVKTYIKRIKQVNHLINAVVRDRFDDALEEARLIDRLVVAGSAPTEDEKPFLGVPFTMKDAFIMKGMITTAGMATRRDAEVTNVSESCMWWECYNTIYGMTKNPHDLRRTCGGSSGGEGALIAAAGSIIGIATDIGGSIRIPASFCGIFGHKPSSGIVSNVGCYPPLREFRDEMHSVGPMCRRAEDLAPMLFCMANREHRDKLLLFTPVDLKNLNIYYFEEIVSPAIAPVQDDVRRAVWRVISHFEVKRNSVCVKVDFSLFHLAFCLWQNDMNSSNTLFRKTITDAEYEVNVPVEICRILLGLGRHTIPGLGAILFEETMNQFLCKEPHKWRTLRSQLKRQVEHILRDDGVLIMPVHPTVAPYHYSPLLMPFNFAYTALFNSLGLPVTVCPVGVNRDRMPICVQVVAAEGQDRLTLAVARELEHAFSGCIYPK</sequence>
<dbReference type="WBParaSite" id="TMUE_1000003829.1">
    <property type="protein sequence ID" value="TMUE_1000003829.1"/>
    <property type="gene ID" value="WBGene00287759"/>
</dbReference>
<dbReference type="PANTHER" id="PTHR43372">
    <property type="entry name" value="FATTY-ACID AMIDE HYDROLASE"/>
    <property type="match status" value="1"/>
</dbReference>
<evidence type="ECO:0000256" key="2">
    <source>
        <dbReference type="PIRSR" id="PIRSR001221-1"/>
    </source>
</evidence>
<dbReference type="GO" id="GO:0012505">
    <property type="term" value="C:endomembrane system"/>
    <property type="evidence" value="ECO:0007669"/>
    <property type="project" value="TreeGrafter"/>
</dbReference>
<feature type="active site" description="Acyl-ester intermediate" evidence="2">
    <location>
        <position position="218"/>
    </location>
</feature>
<dbReference type="Proteomes" id="UP000046395">
    <property type="component" value="Unassembled WGS sequence"/>
</dbReference>
<dbReference type="InterPro" id="IPR052739">
    <property type="entry name" value="FAAH2"/>
</dbReference>